<dbReference type="GO" id="GO:0006520">
    <property type="term" value="P:amino acid metabolic process"/>
    <property type="evidence" value="ECO:0007669"/>
    <property type="project" value="InterPro"/>
</dbReference>
<dbReference type="FunFam" id="3.40.640.10:FF:000033">
    <property type="entry name" value="Aspartate aminotransferase"/>
    <property type="match status" value="1"/>
</dbReference>
<dbReference type="Proteomes" id="UP000011632">
    <property type="component" value="Unassembled WGS sequence"/>
</dbReference>
<evidence type="ECO:0000256" key="4">
    <source>
        <dbReference type="ARBA" id="ARBA00022576"/>
    </source>
</evidence>
<keyword evidence="10" id="KW-1185">Reference proteome</keyword>
<gene>
    <name evidence="9" type="ORF">C489_02876</name>
</gene>
<comment type="caution">
    <text evidence="9">The sequence shown here is derived from an EMBL/GenBank/DDBJ whole genome shotgun (WGS) entry which is preliminary data.</text>
</comment>
<dbReference type="InterPro" id="IPR015422">
    <property type="entry name" value="PyrdxlP-dep_Trfase_small"/>
</dbReference>
<dbReference type="PROSITE" id="PS00105">
    <property type="entry name" value="AA_TRANSFER_CLASS_1"/>
    <property type="match status" value="1"/>
</dbReference>
<proteinExistence type="inferred from homology"/>
<evidence type="ECO:0000259" key="8">
    <source>
        <dbReference type="Pfam" id="PF00155"/>
    </source>
</evidence>
<dbReference type="Gene3D" id="3.40.640.10">
    <property type="entry name" value="Type I PLP-dependent aspartate aminotransferase-like (Major domain)"/>
    <property type="match status" value="1"/>
</dbReference>
<organism evidence="9 10">
    <name type="scientific">Natrinema versiforme JCM 10478</name>
    <dbReference type="NCBI Taxonomy" id="1227496"/>
    <lineage>
        <taxon>Archaea</taxon>
        <taxon>Methanobacteriati</taxon>
        <taxon>Methanobacteriota</taxon>
        <taxon>Stenosarchaea group</taxon>
        <taxon>Halobacteria</taxon>
        <taxon>Halobacteriales</taxon>
        <taxon>Natrialbaceae</taxon>
        <taxon>Natrinema</taxon>
    </lineage>
</organism>
<reference evidence="9 10" key="1">
    <citation type="journal article" date="2014" name="PLoS Genet.">
        <title>Phylogenetically driven sequencing of extremely halophilic archaea reveals strategies for static and dynamic osmo-response.</title>
        <authorList>
            <person name="Becker E.A."/>
            <person name="Seitzer P.M."/>
            <person name="Tritt A."/>
            <person name="Larsen D."/>
            <person name="Krusor M."/>
            <person name="Yao A.I."/>
            <person name="Wu D."/>
            <person name="Madern D."/>
            <person name="Eisen J.A."/>
            <person name="Darling A.E."/>
            <person name="Facciotti M.T."/>
        </authorList>
    </citation>
    <scope>NUCLEOTIDE SEQUENCE [LARGE SCALE GENOMIC DNA]</scope>
    <source>
        <strain evidence="9 10">JCM 10478</strain>
    </source>
</reference>
<dbReference type="STRING" id="1227496.C489_02876"/>
<protein>
    <recommendedName>
        <fullName evidence="7">Aminotransferase</fullName>
        <ecNumber evidence="7">2.6.1.-</ecNumber>
    </recommendedName>
</protein>
<evidence type="ECO:0000256" key="6">
    <source>
        <dbReference type="ARBA" id="ARBA00022898"/>
    </source>
</evidence>
<dbReference type="Gene3D" id="3.90.1150.10">
    <property type="entry name" value="Aspartate Aminotransferase, domain 1"/>
    <property type="match status" value="1"/>
</dbReference>
<accession>L9Y850</accession>
<evidence type="ECO:0000256" key="5">
    <source>
        <dbReference type="ARBA" id="ARBA00022679"/>
    </source>
</evidence>
<dbReference type="OrthoDB" id="372018at2157"/>
<comment type="similarity">
    <text evidence="2 7">Belongs to the class-I pyridoxal-phosphate-dependent aminotransferase family.</text>
</comment>
<dbReference type="AlphaFoldDB" id="L9Y850"/>
<comment type="subunit">
    <text evidence="3">Homodimer.</text>
</comment>
<keyword evidence="4 7" id="KW-0032">Aminotransferase</keyword>
<keyword evidence="5 7" id="KW-0808">Transferase</keyword>
<evidence type="ECO:0000313" key="10">
    <source>
        <dbReference type="Proteomes" id="UP000011632"/>
    </source>
</evidence>
<dbReference type="InterPro" id="IPR015424">
    <property type="entry name" value="PyrdxlP-dep_Trfase"/>
</dbReference>
<dbReference type="InterPro" id="IPR050596">
    <property type="entry name" value="AspAT/PAT-like"/>
</dbReference>
<dbReference type="RefSeq" id="WP_006429618.1">
    <property type="nucleotide sequence ID" value="NZ_AOID01000011.1"/>
</dbReference>
<keyword evidence="6" id="KW-0663">Pyridoxal phosphate</keyword>
<dbReference type="Pfam" id="PF00155">
    <property type="entry name" value="Aminotran_1_2"/>
    <property type="match status" value="1"/>
</dbReference>
<dbReference type="PANTHER" id="PTHR46383">
    <property type="entry name" value="ASPARTATE AMINOTRANSFERASE"/>
    <property type="match status" value="1"/>
</dbReference>
<comment type="cofactor">
    <cofactor evidence="1 7">
        <name>pyridoxal 5'-phosphate</name>
        <dbReference type="ChEBI" id="CHEBI:597326"/>
    </cofactor>
</comment>
<dbReference type="InterPro" id="IPR015421">
    <property type="entry name" value="PyrdxlP-dep_Trfase_major"/>
</dbReference>
<dbReference type="PATRIC" id="fig|1227496.3.peg.584"/>
<evidence type="ECO:0000256" key="2">
    <source>
        <dbReference type="ARBA" id="ARBA00007441"/>
    </source>
</evidence>
<feature type="domain" description="Aminotransferase class I/classII large" evidence="8">
    <location>
        <begin position="33"/>
        <end position="375"/>
    </location>
</feature>
<dbReference type="EC" id="2.6.1.-" evidence="7"/>
<dbReference type="SUPFAM" id="SSF53383">
    <property type="entry name" value="PLP-dependent transferases"/>
    <property type="match status" value="1"/>
</dbReference>
<evidence type="ECO:0000256" key="3">
    <source>
        <dbReference type="ARBA" id="ARBA00011738"/>
    </source>
</evidence>
<dbReference type="PANTHER" id="PTHR46383:SF1">
    <property type="entry name" value="ASPARTATE AMINOTRANSFERASE"/>
    <property type="match status" value="1"/>
</dbReference>
<evidence type="ECO:0000256" key="1">
    <source>
        <dbReference type="ARBA" id="ARBA00001933"/>
    </source>
</evidence>
<evidence type="ECO:0000256" key="7">
    <source>
        <dbReference type="RuleBase" id="RU000481"/>
    </source>
</evidence>
<evidence type="ECO:0000313" key="9">
    <source>
        <dbReference type="EMBL" id="ELY70255.1"/>
    </source>
</evidence>
<dbReference type="EMBL" id="AOID01000011">
    <property type="protein sequence ID" value="ELY70255.1"/>
    <property type="molecule type" value="Genomic_DNA"/>
</dbReference>
<dbReference type="GO" id="GO:0030170">
    <property type="term" value="F:pyridoxal phosphate binding"/>
    <property type="evidence" value="ECO:0007669"/>
    <property type="project" value="InterPro"/>
</dbReference>
<dbReference type="InterPro" id="IPR004838">
    <property type="entry name" value="NHTrfase_class1_PyrdxlP-BS"/>
</dbReference>
<dbReference type="InterPro" id="IPR004839">
    <property type="entry name" value="Aminotransferase_I/II_large"/>
</dbReference>
<name>L9Y850_9EURY</name>
<dbReference type="CDD" id="cd00609">
    <property type="entry name" value="AAT_like"/>
    <property type="match status" value="1"/>
</dbReference>
<sequence>MTMEFTDRVSRVEPSATLAISALATELEAEGADVVDLSVGEPDFPTPENIVEAGQDAMDAGHTGYTTSAGILELREAIADKLADDGLDHSTDEIIVTPGAKQALYEIVQALVEDGDEVALLDPAWVSYEAMVKMAGGDLTRVDLSETDFQLEPALDDLADAVSDETELLIVNSPSNPTGAVYSDDALEGVRDLAVEHDITVISDEIYKEITYGVEPTSLGTLEGMADRTVTVNGFSKAYSMTGWRLGYFAGPEDLIDQAGKLHSHSVSSAVNFVQHAGLEALETETAVTEMVDAFEERRDLVVDLLADHGVDVAVPEGAFYMMLPVDDDDQAWCEGAIEDAHVATVPGSAFGTPGYARISYAASEERLEEGIERLAEEGYL</sequence>
<dbReference type="GO" id="GO:0008483">
    <property type="term" value="F:transaminase activity"/>
    <property type="evidence" value="ECO:0007669"/>
    <property type="project" value="UniProtKB-KW"/>
</dbReference>